<dbReference type="EMBL" id="RBNI01004213">
    <property type="protein sequence ID" value="RUP47705.1"/>
    <property type="molecule type" value="Genomic_DNA"/>
</dbReference>
<reference evidence="1 2" key="1">
    <citation type="journal article" date="2018" name="New Phytol.">
        <title>Phylogenomics of Endogonaceae and evolution of mycorrhizas within Mucoromycota.</title>
        <authorList>
            <person name="Chang Y."/>
            <person name="Desiro A."/>
            <person name="Na H."/>
            <person name="Sandor L."/>
            <person name="Lipzen A."/>
            <person name="Clum A."/>
            <person name="Barry K."/>
            <person name="Grigoriev I.V."/>
            <person name="Martin F.M."/>
            <person name="Stajich J.E."/>
            <person name="Smith M.E."/>
            <person name="Bonito G."/>
            <person name="Spatafora J.W."/>
        </authorList>
    </citation>
    <scope>NUCLEOTIDE SEQUENCE [LARGE SCALE GENOMIC DNA]</scope>
    <source>
        <strain evidence="1 2">GMNB39</strain>
    </source>
</reference>
<feature type="non-terminal residue" evidence="1">
    <location>
        <position position="1"/>
    </location>
</feature>
<dbReference type="AlphaFoldDB" id="A0A433DA21"/>
<name>A0A433DA21_9FUNG</name>
<evidence type="ECO:0000313" key="1">
    <source>
        <dbReference type="EMBL" id="RUP47705.1"/>
    </source>
</evidence>
<keyword evidence="2" id="KW-1185">Reference proteome</keyword>
<organism evidence="1 2">
    <name type="scientific">Jimgerdemannia flammicorona</name>
    <dbReference type="NCBI Taxonomy" id="994334"/>
    <lineage>
        <taxon>Eukaryota</taxon>
        <taxon>Fungi</taxon>
        <taxon>Fungi incertae sedis</taxon>
        <taxon>Mucoromycota</taxon>
        <taxon>Mucoromycotina</taxon>
        <taxon>Endogonomycetes</taxon>
        <taxon>Endogonales</taxon>
        <taxon>Endogonaceae</taxon>
        <taxon>Jimgerdemannia</taxon>
    </lineage>
</organism>
<gene>
    <name evidence="1" type="ORF">BC936DRAFT_145429</name>
</gene>
<sequence length="208" mass="23875">VDPSTPHYPVQKFAKPKPEHPQDIYVNTLIKMSKEVVRDSVGLVIQYAVSRSSGYCDFVKMVAENNSTIADEAFCWDLCTSNRIFKAVFNRPYSSSLRLKLKARTYDHHIIDIRTTLRHTYAHSNTITTTYLIAMLWLDYNIAKWGVSVGGDFIEEDRNGNVRSRNGRYLVERIKAGAECIANELYKVYKNDIENTDDNSTKWEALPV</sequence>
<protein>
    <submittedName>
        <fullName evidence="1">Uncharacterized protein</fullName>
    </submittedName>
</protein>
<proteinExistence type="predicted"/>
<comment type="caution">
    <text evidence="1">The sequence shown here is derived from an EMBL/GenBank/DDBJ whole genome shotgun (WGS) entry which is preliminary data.</text>
</comment>
<accession>A0A433DA21</accession>
<dbReference type="Proteomes" id="UP000268093">
    <property type="component" value="Unassembled WGS sequence"/>
</dbReference>
<evidence type="ECO:0000313" key="2">
    <source>
        <dbReference type="Proteomes" id="UP000268093"/>
    </source>
</evidence>